<name>Q5AY33_EMENI</name>
<dbReference type="RefSeq" id="XP_664401.1">
    <property type="nucleotide sequence ID" value="XM_659309.1"/>
</dbReference>
<dbReference type="HOGENOM" id="CLU_2223257_0_0_1"/>
<accession>Q5AY33</accession>
<evidence type="ECO:0000313" key="2">
    <source>
        <dbReference type="Proteomes" id="UP000000560"/>
    </source>
</evidence>
<organism evidence="1 2">
    <name type="scientific">Emericella nidulans (strain FGSC A4 / ATCC 38163 / CBS 112.46 / NRRL 194 / M139)</name>
    <name type="common">Aspergillus nidulans</name>
    <dbReference type="NCBI Taxonomy" id="227321"/>
    <lineage>
        <taxon>Eukaryota</taxon>
        <taxon>Fungi</taxon>
        <taxon>Dikarya</taxon>
        <taxon>Ascomycota</taxon>
        <taxon>Pezizomycotina</taxon>
        <taxon>Eurotiomycetes</taxon>
        <taxon>Eurotiomycetidae</taxon>
        <taxon>Eurotiales</taxon>
        <taxon>Aspergillaceae</taxon>
        <taxon>Aspergillus</taxon>
        <taxon>Aspergillus subgen. Nidulantes</taxon>
    </lineage>
</organism>
<keyword evidence="2" id="KW-1185">Reference proteome</keyword>
<gene>
    <name evidence="1" type="ORF">ANIA_06797</name>
</gene>
<reference evidence="2" key="1">
    <citation type="journal article" date="2005" name="Nature">
        <title>Sequencing of Aspergillus nidulans and comparative analysis with A. fumigatus and A. oryzae.</title>
        <authorList>
            <person name="Galagan J.E."/>
            <person name="Calvo S.E."/>
            <person name="Cuomo C."/>
            <person name="Ma L.J."/>
            <person name="Wortman J.R."/>
            <person name="Batzoglou S."/>
            <person name="Lee S.I."/>
            <person name="Basturkmen M."/>
            <person name="Spevak C.C."/>
            <person name="Clutterbuck J."/>
            <person name="Kapitonov V."/>
            <person name="Jurka J."/>
            <person name="Scazzocchio C."/>
            <person name="Farman M."/>
            <person name="Butler J."/>
            <person name="Purcell S."/>
            <person name="Harris S."/>
            <person name="Braus G.H."/>
            <person name="Draht O."/>
            <person name="Busch S."/>
            <person name="D'Enfert C."/>
            <person name="Bouchier C."/>
            <person name="Goldman G.H."/>
            <person name="Bell-Pedersen D."/>
            <person name="Griffiths-Jones S."/>
            <person name="Doonan J.H."/>
            <person name="Yu J."/>
            <person name="Vienken K."/>
            <person name="Pain A."/>
            <person name="Freitag M."/>
            <person name="Selker E.U."/>
            <person name="Archer D.B."/>
            <person name="Penalva M.A."/>
            <person name="Oakley B.R."/>
            <person name="Momany M."/>
            <person name="Tanaka T."/>
            <person name="Kumagai T."/>
            <person name="Asai K."/>
            <person name="Machida M."/>
            <person name="Nierman W.C."/>
            <person name="Denning D.W."/>
            <person name="Caddick M."/>
            <person name="Hynes M."/>
            <person name="Paoletti M."/>
            <person name="Fischer R."/>
            <person name="Miller B."/>
            <person name="Dyer P."/>
            <person name="Sachs M.S."/>
            <person name="Osmani S.A."/>
            <person name="Birren B.W."/>
        </authorList>
    </citation>
    <scope>NUCLEOTIDE SEQUENCE [LARGE SCALE GENOMIC DNA]</scope>
    <source>
        <strain evidence="2">FGSC A4 / ATCC 38163 / CBS 112.46 / NRRL 194 / M139</strain>
    </source>
</reference>
<dbReference type="VEuPathDB" id="FungiDB:AN6797"/>
<dbReference type="KEGG" id="ani:ANIA_06797"/>
<dbReference type="GeneID" id="2870340"/>
<accession>C8V288</accession>
<dbReference type="Proteomes" id="UP000000560">
    <property type="component" value="Chromosome I"/>
</dbReference>
<dbReference type="OrthoDB" id="4531270at2759"/>
<evidence type="ECO:0000313" key="1">
    <source>
        <dbReference type="EMBL" id="CBF71480.1"/>
    </source>
</evidence>
<dbReference type="AlphaFoldDB" id="Q5AY33"/>
<dbReference type="EMBL" id="BN001301">
    <property type="protein sequence ID" value="CBF71480.1"/>
    <property type="molecule type" value="Genomic_DNA"/>
</dbReference>
<proteinExistence type="predicted"/>
<protein>
    <submittedName>
        <fullName evidence="1">Uncharacterized protein</fullName>
    </submittedName>
</protein>
<reference evidence="2" key="2">
    <citation type="journal article" date="2009" name="Fungal Genet. Biol.">
        <title>The 2008 update of the Aspergillus nidulans genome annotation: a community effort.</title>
        <authorList>
            <person name="Wortman J.R."/>
            <person name="Gilsenan J.M."/>
            <person name="Joardar V."/>
            <person name="Deegan J."/>
            <person name="Clutterbuck J."/>
            <person name="Andersen M.R."/>
            <person name="Archer D."/>
            <person name="Bencina M."/>
            <person name="Braus G."/>
            <person name="Coutinho P."/>
            <person name="von Dohren H."/>
            <person name="Doonan J."/>
            <person name="Driessen A.J."/>
            <person name="Durek P."/>
            <person name="Espeso E."/>
            <person name="Fekete E."/>
            <person name="Flipphi M."/>
            <person name="Estrada C.G."/>
            <person name="Geysens S."/>
            <person name="Goldman G."/>
            <person name="de Groot P.W."/>
            <person name="Hansen K."/>
            <person name="Harris S.D."/>
            <person name="Heinekamp T."/>
            <person name="Helmstaedt K."/>
            <person name="Henrissat B."/>
            <person name="Hofmann G."/>
            <person name="Homan T."/>
            <person name="Horio T."/>
            <person name="Horiuchi H."/>
            <person name="James S."/>
            <person name="Jones M."/>
            <person name="Karaffa L."/>
            <person name="Karanyi Z."/>
            <person name="Kato M."/>
            <person name="Keller N."/>
            <person name="Kelly D.E."/>
            <person name="Kiel J.A."/>
            <person name="Kim J.M."/>
            <person name="van der Klei I.J."/>
            <person name="Klis F.M."/>
            <person name="Kovalchuk A."/>
            <person name="Krasevec N."/>
            <person name="Kubicek C.P."/>
            <person name="Liu B."/>
            <person name="Maccabe A."/>
            <person name="Meyer V."/>
            <person name="Mirabito P."/>
            <person name="Miskei M."/>
            <person name="Mos M."/>
            <person name="Mullins J."/>
            <person name="Nelson D.R."/>
            <person name="Nielsen J."/>
            <person name="Oakley B.R."/>
            <person name="Osmani S.A."/>
            <person name="Pakula T."/>
            <person name="Paszewski A."/>
            <person name="Paulsen I."/>
            <person name="Pilsyk S."/>
            <person name="Pocsi I."/>
            <person name="Punt P.J."/>
            <person name="Ram A.F."/>
            <person name="Ren Q."/>
            <person name="Robellet X."/>
            <person name="Robson G."/>
            <person name="Seiboth B."/>
            <person name="van Solingen P."/>
            <person name="Specht T."/>
            <person name="Sun J."/>
            <person name="Taheri-Talesh N."/>
            <person name="Takeshita N."/>
            <person name="Ussery D."/>
            <person name="vanKuyk P.A."/>
            <person name="Visser H."/>
            <person name="van de Vondervoort P.J."/>
            <person name="de Vries R.P."/>
            <person name="Walton J."/>
            <person name="Xiang X."/>
            <person name="Xiong Y."/>
            <person name="Zeng A.P."/>
            <person name="Brandt B.W."/>
            <person name="Cornell M.J."/>
            <person name="van den Hondel C.A."/>
            <person name="Visser J."/>
            <person name="Oliver S.G."/>
            <person name="Turner G."/>
        </authorList>
    </citation>
    <scope>GENOME REANNOTATION</scope>
    <source>
        <strain evidence="2">FGSC A4 / ATCC 38163 / CBS 112.46 / NRRL 194 / M139</strain>
    </source>
</reference>
<dbReference type="InParanoid" id="Q5AY33"/>
<sequence length="106" mass="11338">MSGPHDPYKKYVSGAHHAADLAGAASGVSNPMGSIQNTQAAYHTHKTMKAQLKGMRKAVANNDRANQARREMNSAQVQASSLVYGQNGITRENGWVKDADGNINSK</sequence>